<dbReference type="GeneID" id="20351458"/>
<feature type="compositionally biased region" description="Basic and acidic residues" evidence="1">
    <location>
        <begin position="24"/>
        <end position="54"/>
    </location>
</feature>
<reference evidence="2" key="3">
    <citation type="submission" date="2010-09" db="EMBL/GenBank/DDBJ databases">
        <title>Annotation of Gaeumannomyces graminis var. tritici R3-111a-1.</title>
        <authorList>
            <consortium name="The Broad Institute Genome Sequencing Platform"/>
            <person name="Ma L.-J."/>
            <person name="Dead R."/>
            <person name="Young S.K."/>
            <person name="Zeng Q."/>
            <person name="Gargeya S."/>
            <person name="Fitzgerald M."/>
            <person name="Haas B."/>
            <person name="Abouelleil A."/>
            <person name="Alvarado L."/>
            <person name="Arachchi H.M."/>
            <person name="Berlin A."/>
            <person name="Brown A."/>
            <person name="Chapman S.B."/>
            <person name="Chen Z."/>
            <person name="Dunbar C."/>
            <person name="Freedman E."/>
            <person name="Gearin G."/>
            <person name="Gellesch M."/>
            <person name="Goldberg J."/>
            <person name="Griggs A."/>
            <person name="Gujja S."/>
            <person name="Heiman D."/>
            <person name="Howarth C."/>
            <person name="Larson L."/>
            <person name="Lui A."/>
            <person name="MacDonald P.J.P."/>
            <person name="Mehta T."/>
            <person name="Montmayeur A."/>
            <person name="Murphy C."/>
            <person name="Neiman D."/>
            <person name="Pearson M."/>
            <person name="Priest M."/>
            <person name="Roberts A."/>
            <person name="Saif S."/>
            <person name="Shea T."/>
            <person name="Shenoy N."/>
            <person name="Sisk P."/>
            <person name="Stolte C."/>
            <person name="Sykes S."/>
            <person name="Yandava C."/>
            <person name="Wortman J."/>
            <person name="Nusbaum C."/>
            <person name="Birren B."/>
        </authorList>
    </citation>
    <scope>NUCLEOTIDE SEQUENCE</scope>
    <source>
        <strain evidence="2">R3-111a-1</strain>
    </source>
</reference>
<dbReference type="Proteomes" id="UP000006039">
    <property type="component" value="Unassembled WGS sequence"/>
</dbReference>
<dbReference type="VEuPathDB" id="FungiDB:GGTG_11000"/>
<gene>
    <name evidence="3" type="primary">20351458</name>
    <name evidence="2" type="ORF">GGTG_11000</name>
</gene>
<sequence>MSPRKDAAVAGVWKRGGGGGRRVSGHDGVMRKNREVEQAGRGFDGGRREGRPDKAGILGASAEGLKG</sequence>
<evidence type="ECO:0000313" key="2">
    <source>
        <dbReference type="EMBL" id="EJT71746.1"/>
    </source>
</evidence>
<name>J3PBX6_GAET3</name>
<organism evidence="2">
    <name type="scientific">Gaeumannomyces tritici (strain R3-111a-1)</name>
    <name type="common">Wheat and barley take-all root rot fungus</name>
    <name type="synonym">Gaeumannomyces graminis var. tritici</name>
    <dbReference type="NCBI Taxonomy" id="644352"/>
    <lineage>
        <taxon>Eukaryota</taxon>
        <taxon>Fungi</taxon>
        <taxon>Dikarya</taxon>
        <taxon>Ascomycota</taxon>
        <taxon>Pezizomycotina</taxon>
        <taxon>Sordariomycetes</taxon>
        <taxon>Sordariomycetidae</taxon>
        <taxon>Magnaporthales</taxon>
        <taxon>Magnaporthaceae</taxon>
        <taxon>Gaeumannomyces</taxon>
    </lineage>
</organism>
<dbReference type="AlphaFoldDB" id="J3PBX6"/>
<protein>
    <submittedName>
        <fullName evidence="2 3">Uncharacterized protein</fullName>
    </submittedName>
</protein>
<accession>J3PBX6</accession>
<reference evidence="2" key="2">
    <citation type="submission" date="2010-07" db="EMBL/GenBank/DDBJ databases">
        <authorList>
            <consortium name="The Broad Institute Genome Sequencing Platform"/>
            <consortium name="Broad Institute Genome Sequencing Center for Infectious Disease"/>
            <person name="Ma L.-J."/>
            <person name="Dead R."/>
            <person name="Young S."/>
            <person name="Zeng Q."/>
            <person name="Koehrsen M."/>
            <person name="Alvarado L."/>
            <person name="Berlin A."/>
            <person name="Chapman S.B."/>
            <person name="Chen Z."/>
            <person name="Freedman E."/>
            <person name="Gellesch M."/>
            <person name="Goldberg J."/>
            <person name="Griggs A."/>
            <person name="Gujja S."/>
            <person name="Heilman E.R."/>
            <person name="Heiman D."/>
            <person name="Hepburn T."/>
            <person name="Howarth C."/>
            <person name="Jen D."/>
            <person name="Larson L."/>
            <person name="Mehta T."/>
            <person name="Neiman D."/>
            <person name="Pearson M."/>
            <person name="Roberts A."/>
            <person name="Saif S."/>
            <person name="Shea T."/>
            <person name="Shenoy N."/>
            <person name="Sisk P."/>
            <person name="Stolte C."/>
            <person name="Sykes S."/>
            <person name="Walk T."/>
            <person name="White J."/>
            <person name="Yandava C."/>
            <person name="Haas B."/>
            <person name="Nusbaum C."/>
            <person name="Birren B."/>
        </authorList>
    </citation>
    <scope>NUCLEOTIDE SEQUENCE</scope>
    <source>
        <strain evidence="2">R3-111a-1</strain>
    </source>
</reference>
<proteinExistence type="predicted"/>
<feature type="region of interest" description="Disordered" evidence="1">
    <location>
        <begin position="1"/>
        <end position="67"/>
    </location>
</feature>
<dbReference type="EnsemblFungi" id="EJT71746">
    <property type="protein sequence ID" value="EJT71746"/>
    <property type="gene ID" value="GGTG_11000"/>
</dbReference>
<dbReference type="RefSeq" id="XP_009227143.1">
    <property type="nucleotide sequence ID" value="XM_009228879.1"/>
</dbReference>
<evidence type="ECO:0000256" key="1">
    <source>
        <dbReference type="SAM" id="MobiDB-lite"/>
    </source>
</evidence>
<keyword evidence="4" id="KW-1185">Reference proteome</keyword>
<dbReference type="EMBL" id="GL385400">
    <property type="protein sequence ID" value="EJT71746.1"/>
    <property type="molecule type" value="Genomic_DNA"/>
</dbReference>
<evidence type="ECO:0000313" key="3">
    <source>
        <dbReference type="EnsemblFungi" id="EJT71746"/>
    </source>
</evidence>
<reference evidence="4" key="1">
    <citation type="submission" date="2010-07" db="EMBL/GenBank/DDBJ databases">
        <title>The genome sequence of Gaeumannomyces graminis var. tritici strain R3-111a-1.</title>
        <authorList>
            <consortium name="The Broad Institute Genome Sequencing Platform"/>
            <person name="Ma L.-J."/>
            <person name="Dead R."/>
            <person name="Young S."/>
            <person name="Zeng Q."/>
            <person name="Koehrsen M."/>
            <person name="Alvarado L."/>
            <person name="Berlin A."/>
            <person name="Chapman S.B."/>
            <person name="Chen Z."/>
            <person name="Freedman E."/>
            <person name="Gellesch M."/>
            <person name="Goldberg J."/>
            <person name="Griggs A."/>
            <person name="Gujja S."/>
            <person name="Heilman E.R."/>
            <person name="Heiman D."/>
            <person name="Hepburn T."/>
            <person name="Howarth C."/>
            <person name="Jen D."/>
            <person name="Larson L."/>
            <person name="Mehta T."/>
            <person name="Neiman D."/>
            <person name="Pearson M."/>
            <person name="Roberts A."/>
            <person name="Saif S."/>
            <person name="Shea T."/>
            <person name="Shenoy N."/>
            <person name="Sisk P."/>
            <person name="Stolte C."/>
            <person name="Sykes S."/>
            <person name="Walk T."/>
            <person name="White J."/>
            <person name="Yandava C."/>
            <person name="Haas B."/>
            <person name="Nusbaum C."/>
            <person name="Birren B."/>
        </authorList>
    </citation>
    <scope>NUCLEOTIDE SEQUENCE [LARGE SCALE GENOMIC DNA]</scope>
    <source>
        <strain evidence="4">R3-111a-1</strain>
    </source>
</reference>
<dbReference type="HOGENOM" id="CLU_2812516_0_0_1"/>
<reference evidence="3" key="4">
    <citation type="journal article" date="2015" name="G3 (Bethesda)">
        <title>Genome sequences of three phytopathogenic species of the Magnaporthaceae family of fungi.</title>
        <authorList>
            <person name="Okagaki L.H."/>
            <person name="Nunes C.C."/>
            <person name="Sailsbery J."/>
            <person name="Clay B."/>
            <person name="Brown D."/>
            <person name="John T."/>
            <person name="Oh Y."/>
            <person name="Young N."/>
            <person name="Fitzgerald M."/>
            <person name="Haas B.J."/>
            <person name="Zeng Q."/>
            <person name="Young S."/>
            <person name="Adiconis X."/>
            <person name="Fan L."/>
            <person name="Levin J.Z."/>
            <person name="Mitchell T.K."/>
            <person name="Okubara P.A."/>
            <person name="Farman M.L."/>
            <person name="Kohn L.M."/>
            <person name="Birren B."/>
            <person name="Ma L.-J."/>
            <person name="Dean R.A."/>
        </authorList>
    </citation>
    <scope>NUCLEOTIDE SEQUENCE</scope>
    <source>
        <strain evidence="3">R3-111a-1</strain>
    </source>
</reference>
<reference evidence="3" key="5">
    <citation type="submission" date="2018-04" db="UniProtKB">
        <authorList>
            <consortium name="EnsemblFungi"/>
        </authorList>
    </citation>
    <scope>IDENTIFICATION</scope>
    <source>
        <strain evidence="3">R3-111a-1</strain>
    </source>
</reference>
<evidence type="ECO:0000313" key="4">
    <source>
        <dbReference type="Proteomes" id="UP000006039"/>
    </source>
</evidence>